<reference evidence="1" key="1">
    <citation type="submission" date="2014-09" db="EMBL/GenBank/DDBJ databases">
        <authorList>
            <person name="Probst J Alexander"/>
        </authorList>
    </citation>
    <scope>NUCLEOTIDE SEQUENCE</scope>
</reference>
<sequence length="305" mass="36170">MLPYIPHITYKMCLKKILIYAPDIGGHRQVYCNVITHWALESKMDVILCIGNDWCRGRNTIIQDSPYINLYVTNNNVDFIDASQKPPQKSDSEYLLYLENYIKPDLIFVISGDEFNHSLYSFMKDLIVSKRHSSKWVGIFISCFYYPDLANWLKQRVQKFILKQKLNYFDRTYWLDEYFVNNTNIKNKFWLPDISKSFNISVNNDDAEFELLYPQIDNFLINNKGKDVLLFLGNEFNRKGFDFIIELALEDEQFVVLRAGDPLENIDESHEIMDKMSILEKNGRLLNIPKFIKNPRLIFLMEWYA</sequence>
<dbReference type="EMBL" id="CCXY01000422">
    <property type="protein sequence ID" value="CEG13843.1"/>
    <property type="molecule type" value="Genomic_DNA"/>
</dbReference>
<accession>A0A098ECV0</accession>
<protein>
    <submittedName>
        <fullName evidence="1">Uncharacterized protein</fullName>
    </submittedName>
</protein>
<dbReference type="AlphaFoldDB" id="A0A098ECV0"/>
<proteinExistence type="predicted"/>
<gene>
    <name evidence="1" type="ORF">MSIBF_A580007</name>
</gene>
<evidence type="ECO:0000313" key="1">
    <source>
        <dbReference type="EMBL" id="CEG13843.1"/>
    </source>
</evidence>
<name>A0A098ECV0_9ZZZZ</name>
<organism evidence="1">
    <name type="scientific">groundwater metagenome</name>
    <dbReference type="NCBI Taxonomy" id="717931"/>
    <lineage>
        <taxon>unclassified sequences</taxon>
        <taxon>metagenomes</taxon>
        <taxon>ecological metagenomes</taxon>
    </lineage>
</organism>